<keyword evidence="3" id="KW-1185">Reference proteome</keyword>
<organism evidence="2 3">
    <name type="scientific">Sistotremastrum suecicum HHB10207 ss-3</name>
    <dbReference type="NCBI Taxonomy" id="1314776"/>
    <lineage>
        <taxon>Eukaryota</taxon>
        <taxon>Fungi</taxon>
        <taxon>Dikarya</taxon>
        <taxon>Basidiomycota</taxon>
        <taxon>Agaricomycotina</taxon>
        <taxon>Agaricomycetes</taxon>
        <taxon>Sistotremastrales</taxon>
        <taxon>Sistotremastraceae</taxon>
        <taxon>Sistotremastrum</taxon>
    </lineage>
</organism>
<feature type="compositionally biased region" description="Low complexity" evidence="1">
    <location>
        <begin position="80"/>
        <end position="98"/>
    </location>
</feature>
<reference evidence="2 3" key="1">
    <citation type="journal article" date="2016" name="Mol. Biol. Evol.">
        <title>Comparative Genomics of Early-Diverging Mushroom-Forming Fungi Provides Insights into the Origins of Lignocellulose Decay Capabilities.</title>
        <authorList>
            <person name="Nagy L.G."/>
            <person name="Riley R."/>
            <person name="Tritt A."/>
            <person name="Adam C."/>
            <person name="Daum C."/>
            <person name="Floudas D."/>
            <person name="Sun H."/>
            <person name="Yadav J.S."/>
            <person name="Pangilinan J."/>
            <person name="Larsson K.H."/>
            <person name="Matsuura K."/>
            <person name="Barry K."/>
            <person name="Labutti K."/>
            <person name="Kuo R."/>
            <person name="Ohm R.A."/>
            <person name="Bhattacharya S.S."/>
            <person name="Shirouzu T."/>
            <person name="Yoshinaga Y."/>
            <person name="Martin F.M."/>
            <person name="Grigoriev I.V."/>
            <person name="Hibbett D.S."/>
        </authorList>
    </citation>
    <scope>NUCLEOTIDE SEQUENCE [LARGE SCALE GENOMIC DNA]</scope>
    <source>
        <strain evidence="2 3">HHB10207 ss-3</strain>
    </source>
</reference>
<feature type="compositionally biased region" description="Low complexity" evidence="1">
    <location>
        <begin position="191"/>
        <end position="205"/>
    </location>
</feature>
<dbReference type="Proteomes" id="UP000076798">
    <property type="component" value="Unassembled WGS sequence"/>
</dbReference>
<feature type="region of interest" description="Disordered" evidence="1">
    <location>
        <begin position="186"/>
        <end position="205"/>
    </location>
</feature>
<feature type="region of interest" description="Disordered" evidence="1">
    <location>
        <begin position="64"/>
        <end position="110"/>
    </location>
</feature>
<evidence type="ECO:0000313" key="2">
    <source>
        <dbReference type="EMBL" id="KZT38714.1"/>
    </source>
</evidence>
<evidence type="ECO:0000256" key="1">
    <source>
        <dbReference type="SAM" id="MobiDB-lite"/>
    </source>
</evidence>
<accession>A0A166DN65</accession>
<name>A0A166DN65_9AGAM</name>
<gene>
    <name evidence="2" type="ORF">SISSUDRAFT_718858</name>
</gene>
<dbReference type="AlphaFoldDB" id="A0A166DN65"/>
<evidence type="ECO:0000313" key="3">
    <source>
        <dbReference type="Proteomes" id="UP000076798"/>
    </source>
</evidence>
<feature type="compositionally biased region" description="Polar residues" evidence="1">
    <location>
        <begin position="99"/>
        <end position="110"/>
    </location>
</feature>
<dbReference type="EMBL" id="KV428058">
    <property type="protein sequence ID" value="KZT38714.1"/>
    <property type="molecule type" value="Genomic_DNA"/>
</dbReference>
<sequence>MMQNKLTATSLRNNVECAAYGEGDRQDFLSSTSRESWCAPKHHHLPFLQSRGEGHHSCLRQNEAGHDRHPLLRQTSRGASPKSPKFSSTSSSPHRTPSATESGDSSSAPQVSSFQTLLVSLRDHPHSSTRWCQLIESAERSENLENIKTAYETLLEFFPNTVGALNSCYAFSPRCDTQPFTLRLSEHSRVSRSSPRPPGFSNFRS</sequence>
<proteinExistence type="predicted"/>
<protein>
    <submittedName>
        <fullName evidence="2">Uncharacterized protein</fullName>
    </submittedName>
</protein>